<gene>
    <name evidence="1" type="ORF">THSYN_18430</name>
</gene>
<dbReference type="KEGG" id="tsy:THSYN_18430"/>
<keyword evidence="2" id="KW-1185">Reference proteome</keyword>
<dbReference type="InterPro" id="IPR052931">
    <property type="entry name" value="Prophage_regulatory_activator"/>
</dbReference>
<organism evidence="1 2">
    <name type="scientific">Candidatus Thiodictyon syntrophicum</name>
    <dbReference type="NCBI Taxonomy" id="1166950"/>
    <lineage>
        <taxon>Bacteria</taxon>
        <taxon>Pseudomonadati</taxon>
        <taxon>Pseudomonadota</taxon>
        <taxon>Gammaproteobacteria</taxon>
        <taxon>Chromatiales</taxon>
        <taxon>Chromatiaceae</taxon>
        <taxon>Thiodictyon</taxon>
    </lineage>
</organism>
<protein>
    <recommendedName>
        <fullName evidence="3">AlpA family phage regulatory protein</fullName>
    </recommendedName>
</protein>
<dbReference type="EMBL" id="CP020370">
    <property type="protein sequence ID" value="AUB82719.1"/>
    <property type="molecule type" value="Genomic_DNA"/>
</dbReference>
<evidence type="ECO:0008006" key="3">
    <source>
        <dbReference type="Google" id="ProtNLM"/>
    </source>
</evidence>
<proteinExistence type="predicted"/>
<dbReference type="InterPro" id="IPR010260">
    <property type="entry name" value="AlpA"/>
</dbReference>
<dbReference type="Pfam" id="PF05930">
    <property type="entry name" value="Phage_AlpA"/>
    <property type="match status" value="1"/>
</dbReference>
<dbReference type="InterPro" id="IPR009061">
    <property type="entry name" value="DNA-bd_dom_put_sf"/>
</dbReference>
<dbReference type="Proteomes" id="UP000232638">
    <property type="component" value="Chromosome"/>
</dbReference>
<name>A0A2K8UBC9_9GAMM</name>
<reference evidence="1 2" key="1">
    <citation type="submission" date="2017-03" db="EMBL/GenBank/DDBJ databases">
        <title>Complete genome sequence of Candidatus 'Thiodictyon syntrophicum' sp. nov. strain Cad16T, a photolithoautotroph purple sulfur bacterium isolated from an alpine meromictic lake.</title>
        <authorList>
            <person name="Luedin S.M."/>
            <person name="Pothier J.F."/>
            <person name="Danza F."/>
            <person name="Storelli N."/>
            <person name="Wittwer M."/>
            <person name="Tonolla M."/>
        </authorList>
    </citation>
    <scope>NUCLEOTIDE SEQUENCE [LARGE SCALE GENOMIC DNA]</scope>
    <source>
        <strain evidence="1 2">Cad16T</strain>
    </source>
</reference>
<dbReference type="PANTHER" id="PTHR36154:SF1">
    <property type="entry name" value="DNA-BINDING TRANSCRIPTIONAL ACTIVATOR ALPA"/>
    <property type="match status" value="1"/>
</dbReference>
<dbReference type="OrthoDB" id="8455288at2"/>
<dbReference type="PANTHER" id="PTHR36154">
    <property type="entry name" value="DNA-BINDING TRANSCRIPTIONAL ACTIVATOR ALPA"/>
    <property type="match status" value="1"/>
</dbReference>
<accession>A0A2K8UBC9</accession>
<dbReference type="Gene3D" id="1.10.238.160">
    <property type="match status" value="1"/>
</dbReference>
<evidence type="ECO:0000313" key="1">
    <source>
        <dbReference type="EMBL" id="AUB82719.1"/>
    </source>
</evidence>
<dbReference type="RefSeq" id="WP_100920433.1">
    <property type="nucleotide sequence ID" value="NZ_CP020370.1"/>
</dbReference>
<dbReference type="SUPFAM" id="SSF46955">
    <property type="entry name" value="Putative DNA-binding domain"/>
    <property type="match status" value="1"/>
</dbReference>
<evidence type="ECO:0000313" key="2">
    <source>
        <dbReference type="Proteomes" id="UP000232638"/>
    </source>
</evidence>
<dbReference type="AlphaFoldDB" id="A0A2K8UBC9"/>
<sequence>MNIIRIGKVTELTSLGRSTIYEMIKKGHFPAQKKISTRRVGWLLEDVENWIRDLSSGGK</sequence>